<keyword evidence="7 11" id="KW-1133">Transmembrane helix</keyword>
<evidence type="ECO:0000256" key="1">
    <source>
        <dbReference type="ARBA" id="ARBA00004141"/>
    </source>
</evidence>
<evidence type="ECO:0000313" key="13">
    <source>
        <dbReference type="EMBL" id="HFM99471.1"/>
    </source>
</evidence>
<dbReference type="EMBL" id="DSRU01000247">
    <property type="protein sequence ID" value="HFM99471.1"/>
    <property type="molecule type" value="Genomic_DNA"/>
</dbReference>
<accession>A0A7C3KGM3</accession>
<dbReference type="InterPro" id="IPR023011">
    <property type="entry name" value="ATP_synth_F0_asu_AS"/>
</dbReference>
<feature type="transmembrane region" description="Helical" evidence="11">
    <location>
        <begin position="16"/>
        <end position="39"/>
    </location>
</feature>
<dbReference type="PRINTS" id="PR00123">
    <property type="entry name" value="ATPASEA"/>
</dbReference>
<dbReference type="InterPro" id="IPR045082">
    <property type="entry name" value="ATP_syn_F0_a_bact/chloroplast"/>
</dbReference>
<dbReference type="GO" id="GO:0031676">
    <property type="term" value="C:plasma membrane-derived thylakoid membrane"/>
    <property type="evidence" value="ECO:0007669"/>
    <property type="project" value="UniProtKB-SubCell"/>
</dbReference>
<keyword evidence="3 11" id="KW-0813">Transport</keyword>
<comment type="caution">
    <text evidence="13">The sequence shown here is derived from an EMBL/GenBank/DDBJ whole genome shotgun (WGS) entry which is preliminary data.</text>
</comment>
<keyword evidence="6 11" id="KW-0375">Hydrogen ion transport</keyword>
<dbReference type="PROSITE" id="PS00449">
    <property type="entry name" value="ATPASE_A"/>
    <property type="match status" value="1"/>
</dbReference>
<evidence type="ECO:0000256" key="10">
    <source>
        <dbReference type="ARBA" id="ARBA00023310"/>
    </source>
</evidence>
<dbReference type="NCBIfam" id="TIGR01131">
    <property type="entry name" value="ATP_synt_6_or_A"/>
    <property type="match status" value="1"/>
</dbReference>
<keyword evidence="8 11" id="KW-0406">Ion transport</keyword>
<dbReference type="InterPro" id="IPR035908">
    <property type="entry name" value="F0_ATP_A_sf"/>
</dbReference>
<dbReference type="InterPro" id="IPR017692">
    <property type="entry name" value="Alt_ATP_synth_F0_Asu"/>
</dbReference>
<dbReference type="HAMAP" id="MF_01393">
    <property type="entry name" value="ATP_synth_a_bact"/>
    <property type="match status" value="1"/>
</dbReference>
<dbReference type="SUPFAM" id="SSF81336">
    <property type="entry name" value="F1F0 ATP synthase subunit A"/>
    <property type="match status" value="1"/>
</dbReference>
<dbReference type="NCBIfam" id="TIGR03306">
    <property type="entry name" value="altF1_A"/>
    <property type="match status" value="1"/>
</dbReference>
<dbReference type="InterPro" id="IPR000568">
    <property type="entry name" value="ATP_synth_F0_asu"/>
</dbReference>
<keyword evidence="11" id="KW-0793">Thylakoid</keyword>
<evidence type="ECO:0000256" key="11">
    <source>
        <dbReference type="HAMAP-Rule" id="MF_01393"/>
    </source>
</evidence>
<dbReference type="CDD" id="cd00310">
    <property type="entry name" value="ATP-synt_Fo_a_6"/>
    <property type="match status" value="1"/>
</dbReference>
<dbReference type="Pfam" id="PF00119">
    <property type="entry name" value="ATP-synt_A"/>
    <property type="match status" value="1"/>
</dbReference>
<feature type="transmembrane region" description="Helical" evidence="11">
    <location>
        <begin position="78"/>
        <end position="101"/>
    </location>
</feature>
<dbReference type="GO" id="GO:0042777">
    <property type="term" value="P:proton motive force-driven plasma membrane ATP synthesis"/>
    <property type="evidence" value="ECO:0007669"/>
    <property type="project" value="TreeGrafter"/>
</dbReference>
<evidence type="ECO:0000256" key="9">
    <source>
        <dbReference type="ARBA" id="ARBA00023136"/>
    </source>
</evidence>
<dbReference type="NCBIfam" id="NF004481">
    <property type="entry name" value="PRK05815.2-3"/>
    <property type="match status" value="1"/>
</dbReference>
<comment type="subcellular location">
    <subcellularLocation>
        <location evidence="12">Cell membrane</location>
        <topology evidence="12">Multi-pass membrane protein</topology>
    </subcellularLocation>
    <subcellularLocation>
        <location evidence="11">Cellular thylakoid membrane</location>
        <topology evidence="11">Multi-pass membrane protein</topology>
    </subcellularLocation>
    <subcellularLocation>
        <location evidence="1">Membrane</location>
        <topology evidence="1">Multi-pass membrane protein</topology>
    </subcellularLocation>
</comment>
<organism evidence="13">
    <name type="scientific">Oscillatoriales cyanobacterium SpSt-418</name>
    <dbReference type="NCBI Taxonomy" id="2282169"/>
    <lineage>
        <taxon>Bacteria</taxon>
        <taxon>Bacillati</taxon>
        <taxon>Cyanobacteriota</taxon>
        <taxon>Cyanophyceae</taxon>
        <taxon>Oscillatoriophycideae</taxon>
        <taxon>Oscillatoriales</taxon>
    </lineage>
</organism>
<evidence type="ECO:0000256" key="8">
    <source>
        <dbReference type="ARBA" id="ARBA00023065"/>
    </source>
</evidence>
<feature type="transmembrane region" description="Helical" evidence="11">
    <location>
        <begin position="165"/>
        <end position="187"/>
    </location>
</feature>
<proteinExistence type="inferred from homology"/>
<dbReference type="PANTHER" id="PTHR42823:SF3">
    <property type="entry name" value="ATP SYNTHASE SUBUNIT A, CHLOROPLASTIC"/>
    <property type="match status" value="1"/>
</dbReference>
<dbReference type="Gene3D" id="1.20.120.220">
    <property type="entry name" value="ATP synthase, F0 complex, subunit A"/>
    <property type="match status" value="1"/>
</dbReference>
<feature type="transmembrane region" description="Helical" evidence="11">
    <location>
        <begin position="107"/>
        <end position="127"/>
    </location>
</feature>
<evidence type="ECO:0000256" key="3">
    <source>
        <dbReference type="ARBA" id="ARBA00022448"/>
    </source>
</evidence>
<keyword evidence="4 11" id="KW-0138">CF(0)</keyword>
<feature type="transmembrane region" description="Helical" evidence="11">
    <location>
        <begin position="193"/>
        <end position="215"/>
    </location>
</feature>
<sequence length="235" mass="25846">MEVSPDQIVIDARSPLILNATLLFTWITMGLLVGLSGWVTRQLSVRPQLPPWQNGLEMVVDGICNQIREITQHDPEPYLSFVGTLFLFIVTCNLLTVIPGYHAPTGSLSTTVALALCVFVAVPIFGIRQQGLGRYFKSYLEPTPIMLPFQIIGEFSRTLALAMRLFGNIMSGNLLAAILLSIVPLFVPIVMQLLGLVFGVIQAYVFSVLALVYIASASSVQQKNHHVFTQENGNE</sequence>
<dbReference type="GO" id="GO:0045259">
    <property type="term" value="C:proton-transporting ATP synthase complex"/>
    <property type="evidence" value="ECO:0007669"/>
    <property type="project" value="UniProtKB-KW"/>
</dbReference>
<name>A0A7C3KGM3_9CYAN</name>
<keyword evidence="9 11" id="KW-0472">Membrane</keyword>
<evidence type="ECO:0000256" key="2">
    <source>
        <dbReference type="ARBA" id="ARBA00006810"/>
    </source>
</evidence>
<evidence type="ECO:0000256" key="6">
    <source>
        <dbReference type="ARBA" id="ARBA00022781"/>
    </source>
</evidence>
<comment type="function">
    <text evidence="11 12">Key component of the proton channel; it plays a direct role in the translocation of protons across the membrane.</text>
</comment>
<dbReference type="PANTHER" id="PTHR42823">
    <property type="entry name" value="ATP SYNTHASE SUBUNIT A, CHLOROPLASTIC"/>
    <property type="match status" value="1"/>
</dbReference>
<reference evidence="13" key="1">
    <citation type="journal article" date="2020" name="mSystems">
        <title>Genome- and Community-Level Interaction Insights into Carbon Utilization and Element Cycling Functions of Hydrothermarchaeota in Hydrothermal Sediment.</title>
        <authorList>
            <person name="Zhou Z."/>
            <person name="Liu Y."/>
            <person name="Xu W."/>
            <person name="Pan J."/>
            <person name="Luo Z.H."/>
            <person name="Li M."/>
        </authorList>
    </citation>
    <scope>NUCLEOTIDE SEQUENCE [LARGE SCALE GENOMIC DNA]</scope>
    <source>
        <strain evidence="13">SpSt-418</strain>
    </source>
</reference>
<protein>
    <recommendedName>
        <fullName evidence="11 12">ATP synthase subunit a</fullName>
    </recommendedName>
    <alternativeName>
        <fullName evidence="11">ATP synthase F0 sector subunit a</fullName>
    </alternativeName>
    <alternativeName>
        <fullName evidence="11">F-ATPase subunit 6</fullName>
    </alternativeName>
</protein>
<dbReference type="AlphaFoldDB" id="A0A7C3KGM3"/>
<evidence type="ECO:0000256" key="12">
    <source>
        <dbReference type="RuleBase" id="RU000483"/>
    </source>
</evidence>
<evidence type="ECO:0000256" key="5">
    <source>
        <dbReference type="ARBA" id="ARBA00022692"/>
    </source>
</evidence>
<evidence type="ECO:0000256" key="7">
    <source>
        <dbReference type="ARBA" id="ARBA00022989"/>
    </source>
</evidence>
<gene>
    <name evidence="11" type="primary">atpB</name>
    <name evidence="11" type="synonym">atpI</name>
    <name evidence="13" type="ORF">ENR64_17245</name>
</gene>
<evidence type="ECO:0000256" key="4">
    <source>
        <dbReference type="ARBA" id="ARBA00022547"/>
    </source>
</evidence>
<comment type="similarity">
    <text evidence="2 11 12">Belongs to the ATPase A chain family.</text>
</comment>
<keyword evidence="5 11" id="KW-0812">Transmembrane</keyword>
<keyword evidence="10 11" id="KW-0066">ATP synthesis</keyword>
<dbReference type="GO" id="GO:0046933">
    <property type="term" value="F:proton-transporting ATP synthase activity, rotational mechanism"/>
    <property type="evidence" value="ECO:0007669"/>
    <property type="project" value="UniProtKB-UniRule"/>
</dbReference>